<comment type="caution">
    <text evidence="3">The sequence shown here is derived from an EMBL/GenBank/DDBJ whole genome shotgun (WGS) entry which is preliminary data.</text>
</comment>
<protein>
    <recommendedName>
        <fullName evidence="2">HNH nuclease domain-containing protein</fullName>
    </recommendedName>
</protein>
<dbReference type="InterPro" id="IPR044925">
    <property type="entry name" value="His-Me_finger_sf"/>
</dbReference>
<evidence type="ECO:0000313" key="4">
    <source>
        <dbReference type="Proteomes" id="UP000555448"/>
    </source>
</evidence>
<dbReference type="RefSeq" id="WP_184246821.1">
    <property type="nucleotide sequence ID" value="NZ_JACHLR010000013.1"/>
</dbReference>
<evidence type="ECO:0000313" key="3">
    <source>
        <dbReference type="EMBL" id="MBB4859605.1"/>
    </source>
</evidence>
<name>A0A7W7KBM7_9SPHN</name>
<dbReference type="InterPro" id="IPR016177">
    <property type="entry name" value="DNA-bd_dom_sf"/>
</dbReference>
<dbReference type="Proteomes" id="UP000555448">
    <property type="component" value="Unassembled WGS sequence"/>
</dbReference>
<dbReference type="GO" id="GO:0003677">
    <property type="term" value="F:DNA binding"/>
    <property type="evidence" value="ECO:0007669"/>
    <property type="project" value="InterPro"/>
</dbReference>
<keyword evidence="4" id="KW-1185">Reference proteome</keyword>
<evidence type="ECO:0000256" key="1">
    <source>
        <dbReference type="SAM" id="MobiDB-lite"/>
    </source>
</evidence>
<organism evidence="3 4">
    <name type="scientific">Novosphingobium chloroacetimidivorans</name>
    <dbReference type="NCBI Taxonomy" id="1428314"/>
    <lineage>
        <taxon>Bacteria</taxon>
        <taxon>Pseudomonadati</taxon>
        <taxon>Pseudomonadota</taxon>
        <taxon>Alphaproteobacteria</taxon>
        <taxon>Sphingomonadales</taxon>
        <taxon>Sphingomonadaceae</taxon>
        <taxon>Novosphingobium</taxon>
    </lineage>
</organism>
<gene>
    <name evidence="3" type="ORF">HNO88_002934</name>
</gene>
<dbReference type="InterPro" id="IPR003615">
    <property type="entry name" value="HNH_nuc"/>
</dbReference>
<dbReference type="SUPFAM" id="SSF54060">
    <property type="entry name" value="His-Me finger endonucleases"/>
    <property type="match status" value="1"/>
</dbReference>
<dbReference type="Gene3D" id="1.20.5.2050">
    <property type="match status" value="1"/>
</dbReference>
<accession>A0A7W7KBM7</accession>
<dbReference type="Pfam" id="PF13392">
    <property type="entry name" value="HNH_3"/>
    <property type="match status" value="1"/>
</dbReference>
<feature type="region of interest" description="Disordered" evidence="1">
    <location>
        <begin position="176"/>
        <end position="201"/>
    </location>
</feature>
<dbReference type="EMBL" id="JACHLR010000013">
    <property type="protein sequence ID" value="MBB4859605.1"/>
    <property type="molecule type" value="Genomic_DNA"/>
</dbReference>
<reference evidence="3 4" key="1">
    <citation type="submission" date="2020-08" db="EMBL/GenBank/DDBJ databases">
        <title>Functional genomics of gut bacteria from endangered species of beetles.</title>
        <authorList>
            <person name="Carlos-Shanley C."/>
        </authorList>
    </citation>
    <scope>NUCLEOTIDE SEQUENCE [LARGE SCALE GENOMIC DNA]</scope>
    <source>
        <strain evidence="3 4">S00245</strain>
    </source>
</reference>
<feature type="domain" description="HNH nuclease" evidence="2">
    <location>
        <begin position="80"/>
        <end position="120"/>
    </location>
</feature>
<feature type="compositionally biased region" description="Basic and acidic residues" evidence="1">
    <location>
        <begin position="187"/>
        <end position="201"/>
    </location>
</feature>
<evidence type="ECO:0000259" key="2">
    <source>
        <dbReference type="Pfam" id="PF13392"/>
    </source>
</evidence>
<sequence length="201" mass="22646">MANAPLPTPEELRQLLEYNPDTGSLIWRERPLALFVARGGKHPHRTCAKWNAQFAGKEAFIGLDGGGYRQGTIFRRYFKANRVAWAIHHGVWPTHQIGHADGDASNIRINNLSDVPHVQVQRNCRLSKANRSGVPGVSWNKVHGKWQAFIGENGRTKSLGAFARLEDAAAARKQAERELGYHTRHGERREKTNKFVPAKDR</sequence>
<dbReference type="AlphaFoldDB" id="A0A7W7KBM7"/>
<proteinExistence type="predicted"/>
<dbReference type="SUPFAM" id="SSF54171">
    <property type="entry name" value="DNA-binding domain"/>
    <property type="match status" value="1"/>
</dbReference>